<sequence>MKWRRINYVLHRDIGYLCIGLTLIYAISGVVLNHISHQFNPSYNIKKSETYIKPFPAGTEPDMTLVDDILSQLNETGAFKNVAMLSPGNIRIFVEGNTLDVQLATGKTLQEKVTRRPLLFEVNYLHLNKAKGVWTYLADIYCVLLGLLAITGFLMIRGKVKTRGIILTLLGFIIPIIFLTYSL</sequence>
<evidence type="ECO:0000313" key="3">
    <source>
        <dbReference type="Proteomes" id="UP000614424"/>
    </source>
</evidence>
<dbReference type="Proteomes" id="UP000614424">
    <property type="component" value="Unassembled WGS sequence"/>
</dbReference>
<gene>
    <name evidence="2" type="ORF">H8E41_00850</name>
</gene>
<organism evidence="2 3">
    <name type="scientific">Candidatus Desulfobia pelagia</name>
    <dbReference type="NCBI Taxonomy" id="2841692"/>
    <lineage>
        <taxon>Bacteria</taxon>
        <taxon>Pseudomonadati</taxon>
        <taxon>Thermodesulfobacteriota</taxon>
        <taxon>Desulfobulbia</taxon>
        <taxon>Desulfobulbales</taxon>
        <taxon>Desulfobulbaceae</taxon>
        <taxon>Candidatus Desulfobia</taxon>
    </lineage>
</organism>
<keyword evidence="1" id="KW-0812">Transmembrane</keyword>
<protein>
    <submittedName>
        <fullName evidence="2">PepSY-associated TM helix domain-containing protein</fullName>
    </submittedName>
</protein>
<keyword evidence="1" id="KW-1133">Transmembrane helix</keyword>
<dbReference type="AlphaFoldDB" id="A0A8J6N9I3"/>
<feature type="transmembrane region" description="Helical" evidence="1">
    <location>
        <begin position="163"/>
        <end position="181"/>
    </location>
</feature>
<dbReference type="EMBL" id="JACNJZ010000032">
    <property type="protein sequence ID" value="MBC8316421.1"/>
    <property type="molecule type" value="Genomic_DNA"/>
</dbReference>
<dbReference type="PANTHER" id="PTHR40115:SF1">
    <property type="entry name" value="INNER MEMBRANE PROTEIN WITH PEPSY TM HELIX"/>
    <property type="match status" value="1"/>
</dbReference>
<comment type="caution">
    <text evidence="2">The sequence shown here is derived from an EMBL/GenBank/DDBJ whole genome shotgun (WGS) entry which is preliminary data.</text>
</comment>
<dbReference type="PANTHER" id="PTHR40115">
    <property type="entry name" value="INNER MEMBRANE PROTEIN WITH PEPSY TM HELIX"/>
    <property type="match status" value="1"/>
</dbReference>
<dbReference type="Pfam" id="PF16357">
    <property type="entry name" value="PepSY_TM_like_2"/>
    <property type="match status" value="1"/>
</dbReference>
<reference evidence="2 3" key="1">
    <citation type="submission" date="2020-08" db="EMBL/GenBank/DDBJ databases">
        <title>Bridging the membrane lipid divide: bacteria of the FCB group superphylum have the potential to synthesize archaeal ether lipids.</title>
        <authorList>
            <person name="Villanueva L."/>
            <person name="Von Meijenfeldt F.A.B."/>
            <person name="Westbye A.B."/>
            <person name="Yadav S."/>
            <person name="Hopmans E.C."/>
            <person name="Dutilh B.E."/>
            <person name="Sinninghe Damste J.S."/>
        </authorList>
    </citation>
    <scope>NUCLEOTIDE SEQUENCE [LARGE SCALE GENOMIC DNA]</scope>
    <source>
        <strain evidence="2">NIOZ-UU47</strain>
    </source>
</reference>
<evidence type="ECO:0000313" key="2">
    <source>
        <dbReference type="EMBL" id="MBC8316421.1"/>
    </source>
</evidence>
<name>A0A8J6N9I3_9BACT</name>
<proteinExistence type="predicted"/>
<feature type="transmembrane region" description="Helical" evidence="1">
    <location>
        <begin position="133"/>
        <end position="156"/>
    </location>
</feature>
<feature type="transmembrane region" description="Helical" evidence="1">
    <location>
        <begin position="14"/>
        <end position="35"/>
    </location>
</feature>
<evidence type="ECO:0000256" key="1">
    <source>
        <dbReference type="SAM" id="Phobius"/>
    </source>
</evidence>
<accession>A0A8J6N9I3</accession>
<dbReference type="InterPro" id="IPR032307">
    <property type="entry name" value="PepSY_TM-like_2"/>
</dbReference>
<keyword evidence="1" id="KW-0472">Membrane</keyword>